<evidence type="ECO:0000256" key="2">
    <source>
        <dbReference type="ARBA" id="ARBA00022490"/>
    </source>
</evidence>
<evidence type="ECO:0000256" key="6">
    <source>
        <dbReference type="ARBA" id="ARBA00023015"/>
    </source>
</evidence>
<feature type="domain" description="Response regulatory" evidence="12">
    <location>
        <begin position="4"/>
        <end position="126"/>
    </location>
</feature>
<dbReference type="GO" id="GO:0006355">
    <property type="term" value="P:regulation of DNA-templated transcription"/>
    <property type="evidence" value="ECO:0007669"/>
    <property type="project" value="InterPro"/>
</dbReference>
<dbReference type="SUPFAM" id="SSF52540">
    <property type="entry name" value="P-loop containing nucleoside triphosphate hydrolases"/>
    <property type="match status" value="1"/>
</dbReference>
<name>A0A0S6VP71_9BACT</name>
<dbReference type="FunFam" id="1.10.8.60:FF:000014">
    <property type="entry name" value="DNA-binding transcriptional regulator NtrC"/>
    <property type="match status" value="1"/>
</dbReference>
<evidence type="ECO:0000256" key="7">
    <source>
        <dbReference type="ARBA" id="ARBA00023125"/>
    </source>
</evidence>
<dbReference type="EMBL" id="DF820455">
    <property type="protein sequence ID" value="GAK48829.1"/>
    <property type="molecule type" value="Genomic_DNA"/>
</dbReference>
<keyword evidence="8" id="KW-0010">Activator</keyword>
<dbReference type="Gene3D" id="3.40.50.2300">
    <property type="match status" value="1"/>
</dbReference>
<sequence length="468" mass="53455">MKKRILIVDDEKVFSSYLDQILSRKGYESQVAGNGQDALALCEQAEFDLILSDIKMPKMDGLELLRTVRERAQQPGGERWAQLAFIIMTAHGSVETAVEAMKNGASDYITKPFNSDEVLLVIKKVFEQKRLQEENTYLRGEVLDKYNAENVIISQSPKMQRIFTMIENVAQTDSTVLVQGETGTGKELVARSIHYNSRRKNNKFVAINCGALADNLLESELFGHEKGAFTGAIRQKIGKFELADQGTLFLDEIGNVSQAMQMKLLRVLQEMQFERVGGNRTIETDVRIIAATNENLEKAVEENRFREDLYYRINVIPIQLPPLRQRREDIPLLAKHFVAKLSHGRVKDVSDEAVQTLLSYDWPGNIRELENIIERSVILERGQTLLSIDLPNRTQRKAEAGVLDFNEELPLDQVREQMVDVIEKEYLKRVLAKYQGSIKRAAEHTGLTTRSIHGKMKKFDLRKEDFKR</sequence>
<dbReference type="Pfam" id="PF00158">
    <property type="entry name" value="Sigma54_activat"/>
    <property type="match status" value="1"/>
</dbReference>
<feature type="domain" description="Sigma-54 factor interaction" evidence="11">
    <location>
        <begin position="152"/>
        <end position="378"/>
    </location>
</feature>
<dbReference type="InterPro" id="IPR058031">
    <property type="entry name" value="AAA_lid_NorR"/>
</dbReference>
<dbReference type="SUPFAM" id="SSF52172">
    <property type="entry name" value="CheY-like"/>
    <property type="match status" value="1"/>
</dbReference>
<evidence type="ECO:0000256" key="10">
    <source>
        <dbReference type="PROSITE-ProRule" id="PRU00169"/>
    </source>
</evidence>
<evidence type="ECO:0000256" key="3">
    <source>
        <dbReference type="ARBA" id="ARBA00022553"/>
    </source>
</evidence>
<evidence type="ECO:0000256" key="8">
    <source>
        <dbReference type="ARBA" id="ARBA00023159"/>
    </source>
</evidence>
<dbReference type="InterPro" id="IPR027417">
    <property type="entry name" value="P-loop_NTPase"/>
</dbReference>
<dbReference type="GO" id="GO:0005524">
    <property type="term" value="F:ATP binding"/>
    <property type="evidence" value="ECO:0007669"/>
    <property type="project" value="UniProtKB-KW"/>
</dbReference>
<dbReference type="AlphaFoldDB" id="A0A0S6VP71"/>
<keyword evidence="3 10" id="KW-0597">Phosphoprotein</keyword>
<evidence type="ECO:0000256" key="5">
    <source>
        <dbReference type="ARBA" id="ARBA00022840"/>
    </source>
</evidence>
<evidence type="ECO:0000259" key="11">
    <source>
        <dbReference type="PROSITE" id="PS50045"/>
    </source>
</evidence>
<dbReference type="STRING" id="1499966.U14_00040"/>
<dbReference type="PROSITE" id="PS00688">
    <property type="entry name" value="SIGMA54_INTERACT_3"/>
    <property type="match status" value="1"/>
</dbReference>
<evidence type="ECO:0000256" key="1">
    <source>
        <dbReference type="ARBA" id="ARBA00004496"/>
    </source>
</evidence>
<dbReference type="PROSITE" id="PS50045">
    <property type="entry name" value="SIGMA54_INTERACT_4"/>
    <property type="match status" value="1"/>
</dbReference>
<proteinExistence type="predicted"/>
<dbReference type="InterPro" id="IPR011006">
    <property type="entry name" value="CheY-like_superfamily"/>
</dbReference>
<feature type="modified residue" description="4-aspartylphosphate" evidence="10">
    <location>
        <position position="53"/>
    </location>
</feature>
<reference evidence="13" key="1">
    <citation type="journal article" date="2015" name="PeerJ">
        <title>First genomic representation of candidate bacterial phylum KSB3 points to enhanced environmental sensing as a trigger of wastewater bulking.</title>
        <authorList>
            <person name="Sekiguchi Y."/>
            <person name="Ohashi A."/>
            <person name="Parks D.H."/>
            <person name="Yamauchi T."/>
            <person name="Tyson G.W."/>
            <person name="Hugenholtz P."/>
        </authorList>
    </citation>
    <scope>NUCLEOTIDE SEQUENCE [LARGE SCALE GENOMIC DNA]</scope>
</reference>
<dbReference type="InterPro" id="IPR009057">
    <property type="entry name" value="Homeodomain-like_sf"/>
</dbReference>
<gene>
    <name evidence="13" type="ORF">U14_00040</name>
</gene>
<dbReference type="Gene3D" id="1.10.8.60">
    <property type="match status" value="1"/>
</dbReference>
<dbReference type="CDD" id="cd00009">
    <property type="entry name" value="AAA"/>
    <property type="match status" value="1"/>
</dbReference>
<accession>A0A0S6VP71</accession>
<dbReference type="Pfam" id="PF25601">
    <property type="entry name" value="AAA_lid_14"/>
    <property type="match status" value="1"/>
</dbReference>
<dbReference type="FunFam" id="3.40.50.2300:FF:000018">
    <property type="entry name" value="DNA-binding transcriptional regulator NtrC"/>
    <property type="match status" value="1"/>
</dbReference>
<evidence type="ECO:0000313" key="14">
    <source>
        <dbReference type="Proteomes" id="UP000030700"/>
    </source>
</evidence>
<keyword evidence="2" id="KW-0963">Cytoplasm</keyword>
<dbReference type="GO" id="GO:0043565">
    <property type="term" value="F:sequence-specific DNA binding"/>
    <property type="evidence" value="ECO:0007669"/>
    <property type="project" value="InterPro"/>
</dbReference>
<dbReference type="HOGENOM" id="CLU_000445_0_6_0"/>
<keyword evidence="7" id="KW-0238">DNA-binding</keyword>
<dbReference type="GO" id="GO:0005737">
    <property type="term" value="C:cytoplasm"/>
    <property type="evidence" value="ECO:0007669"/>
    <property type="project" value="UniProtKB-SubCell"/>
</dbReference>
<dbReference type="Gene3D" id="1.10.10.60">
    <property type="entry name" value="Homeodomain-like"/>
    <property type="match status" value="1"/>
</dbReference>
<dbReference type="FunFam" id="3.40.50.300:FF:000006">
    <property type="entry name" value="DNA-binding transcriptional regulator NtrC"/>
    <property type="match status" value="1"/>
</dbReference>
<dbReference type="SUPFAM" id="SSF46689">
    <property type="entry name" value="Homeodomain-like"/>
    <property type="match status" value="1"/>
</dbReference>
<dbReference type="InterPro" id="IPR025944">
    <property type="entry name" value="Sigma_54_int_dom_CS"/>
</dbReference>
<evidence type="ECO:0000256" key="9">
    <source>
        <dbReference type="ARBA" id="ARBA00023163"/>
    </source>
</evidence>
<dbReference type="Gene3D" id="3.40.50.300">
    <property type="entry name" value="P-loop containing nucleotide triphosphate hydrolases"/>
    <property type="match status" value="1"/>
</dbReference>
<keyword evidence="9" id="KW-0804">Transcription</keyword>
<dbReference type="PANTHER" id="PTHR32071:SF113">
    <property type="entry name" value="ALGINATE BIOSYNTHESIS TRANSCRIPTIONAL REGULATORY PROTEIN ALGB"/>
    <property type="match status" value="1"/>
</dbReference>
<dbReference type="SMART" id="SM00382">
    <property type="entry name" value="AAA"/>
    <property type="match status" value="1"/>
</dbReference>
<protein>
    <submittedName>
        <fullName evidence="13">Two component, sigma54 specific, transcriptional regulator, Fis family</fullName>
    </submittedName>
</protein>
<dbReference type="InterPro" id="IPR002078">
    <property type="entry name" value="Sigma_54_int"/>
</dbReference>
<dbReference type="InterPro" id="IPR003593">
    <property type="entry name" value="AAA+_ATPase"/>
</dbReference>
<dbReference type="PANTHER" id="PTHR32071">
    <property type="entry name" value="TRANSCRIPTIONAL REGULATORY PROTEIN"/>
    <property type="match status" value="1"/>
</dbReference>
<keyword evidence="14" id="KW-1185">Reference proteome</keyword>
<keyword evidence="6" id="KW-0805">Transcription regulation</keyword>
<evidence type="ECO:0000259" key="12">
    <source>
        <dbReference type="PROSITE" id="PS50110"/>
    </source>
</evidence>
<dbReference type="Pfam" id="PF02954">
    <property type="entry name" value="HTH_8"/>
    <property type="match status" value="1"/>
</dbReference>
<dbReference type="PROSITE" id="PS00675">
    <property type="entry name" value="SIGMA54_INTERACT_1"/>
    <property type="match status" value="1"/>
</dbReference>
<evidence type="ECO:0000313" key="13">
    <source>
        <dbReference type="EMBL" id="GAK48829.1"/>
    </source>
</evidence>
<evidence type="ECO:0000256" key="4">
    <source>
        <dbReference type="ARBA" id="ARBA00022741"/>
    </source>
</evidence>
<dbReference type="PROSITE" id="PS50110">
    <property type="entry name" value="RESPONSE_REGULATORY"/>
    <property type="match status" value="1"/>
</dbReference>
<dbReference type="Pfam" id="PF00072">
    <property type="entry name" value="Response_reg"/>
    <property type="match status" value="1"/>
</dbReference>
<dbReference type="InterPro" id="IPR002197">
    <property type="entry name" value="HTH_Fis"/>
</dbReference>
<dbReference type="InterPro" id="IPR025662">
    <property type="entry name" value="Sigma_54_int_dom_ATP-bd_1"/>
</dbReference>
<comment type="subcellular location">
    <subcellularLocation>
        <location evidence="1">Cytoplasm</location>
    </subcellularLocation>
</comment>
<dbReference type="GO" id="GO:0000160">
    <property type="term" value="P:phosphorelay signal transduction system"/>
    <property type="evidence" value="ECO:0007669"/>
    <property type="project" value="InterPro"/>
</dbReference>
<organism evidence="13">
    <name type="scientific">Candidatus Moduliflexus flocculans</name>
    <dbReference type="NCBI Taxonomy" id="1499966"/>
    <lineage>
        <taxon>Bacteria</taxon>
        <taxon>Candidatus Moduliflexota</taxon>
        <taxon>Candidatus Moduliflexia</taxon>
        <taxon>Candidatus Moduliflexales</taxon>
        <taxon>Candidatus Moduliflexaceae</taxon>
    </lineage>
</organism>
<keyword evidence="5" id="KW-0067">ATP-binding</keyword>
<dbReference type="InterPro" id="IPR001789">
    <property type="entry name" value="Sig_transdc_resp-reg_receiver"/>
</dbReference>
<dbReference type="SMART" id="SM00448">
    <property type="entry name" value="REC"/>
    <property type="match status" value="1"/>
</dbReference>
<keyword evidence="4" id="KW-0547">Nucleotide-binding</keyword>
<dbReference type="Proteomes" id="UP000030700">
    <property type="component" value="Unassembled WGS sequence"/>
</dbReference>